<sequence length="133" mass="14701">MQAVIIERGDKLRNDVDGEDMKKIRRAMCQLNVYLKSGSLVKARIVRAPECVMRKIRARWHDLVISLADRILALFCCLGDGTFITNCGSSISFGSIMLVFFRCLVLALGIPLVVRMTASSASITSVFSVITCL</sequence>
<name>A0A8S9UPV1_PHYIN</name>
<keyword evidence="1" id="KW-0472">Membrane</keyword>
<protein>
    <submittedName>
        <fullName evidence="2">Uncharacterized protein</fullName>
    </submittedName>
</protein>
<accession>A0A8S9UPV1</accession>
<feature type="transmembrane region" description="Helical" evidence="1">
    <location>
        <begin position="63"/>
        <end position="85"/>
    </location>
</feature>
<evidence type="ECO:0000256" key="1">
    <source>
        <dbReference type="SAM" id="Phobius"/>
    </source>
</evidence>
<comment type="caution">
    <text evidence="2">The sequence shown here is derived from an EMBL/GenBank/DDBJ whole genome shotgun (WGS) entry which is preliminary data.</text>
</comment>
<keyword evidence="1" id="KW-1133">Transmembrane helix</keyword>
<feature type="transmembrane region" description="Helical" evidence="1">
    <location>
        <begin position="91"/>
        <end position="114"/>
    </location>
</feature>
<organism evidence="2 3">
    <name type="scientific">Phytophthora infestans</name>
    <name type="common">Potato late blight agent</name>
    <name type="synonym">Botrytis infestans</name>
    <dbReference type="NCBI Taxonomy" id="4787"/>
    <lineage>
        <taxon>Eukaryota</taxon>
        <taxon>Sar</taxon>
        <taxon>Stramenopiles</taxon>
        <taxon>Oomycota</taxon>
        <taxon>Peronosporomycetes</taxon>
        <taxon>Peronosporales</taxon>
        <taxon>Peronosporaceae</taxon>
        <taxon>Phytophthora</taxon>
    </lineage>
</organism>
<dbReference type="Proteomes" id="UP000704712">
    <property type="component" value="Unassembled WGS sequence"/>
</dbReference>
<dbReference type="EMBL" id="JAACNO010001322">
    <property type="protein sequence ID" value="KAF4141557.1"/>
    <property type="molecule type" value="Genomic_DNA"/>
</dbReference>
<gene>
    <name evidence="2" type="ORF">GN958_ATG09262</name>
</gene>
<keyword evidence="1" id="KW-0812">Transmembrane</keyword>
<evidence type="ECO:0000313" key="3">
    <source>
        <dbReference type="Proteomes" id="UP000704712"/>
    </source>
</evidence>
<proteinExistence type="predicted"/>
<dbReference type="AlphaFoldDB" id="A0A8S9UPV1"/>
<evidence type="ECO:0000313" key="2">
    <source>
        <dbReference type="EMBL" id="KAF4141557.1"/>
    </source>
</evidence>
<reference evidence="2" key="1">
    <citation type="submission" date="2020-03" db="EMBL/GenBank/DDBJ databases">
        <title>Hybrid Assembly of Korean Phytophthora infestans isolates.</title>
        <authorList>
            <person name="Prokchorchik M."/>
            <person name="Lee Y."/>
            <person name="Seo J."/>
            <person name="Cho J.-H."/>
            <person name="Park Y.-E."/>
            <person name="Jang D.-C."/>
            <person name="Im J.-S."/>
            <person name="Choi J.-G."/>
            <person name="Park H.-J."/>
            <person name="Lee G.-B."/>
            <person name="Lee Y.-G."/>
            <person name="Hong S.-Y."/>
            <person name="Cho K."/>
            <person name="Sohn K.H."/>
        </authorList>
    </citation>
    <scope>NUCLEOTIDE SEQUENCE</scope>
    <source>
        <strain evidence="2">KR_2_A2</strain>
    </source>
</reference>